<sequence length="193" mass="21269">MQTDDPNAMLAQLLDSDLSELLSISYVVLANNQVTNRHIERVHDMPVQCWSALLATVSFPGLRARDLLHLFPRPQNTVSRALALLEARGLIEQRPCPQDARAKRLYPTPDGSDVLATIRQTARLRQDEIFGVLDAGERATFLALCRKIAAGPRLVRSQVMPDQARRTGMPLDAGVSDARSPRDRGDSGFSSGK</sequence>
<dbReference type="PANTHER" id="PTHR33164">
    <property type="entry name" value="TRANSCRIPTIONAL REGULATOR, MARR FAMILY"/>
    <property type="match status" value="1"/>
</dbReference>
<dbReference type="PROSITE" id="PS50995">
    <property type="entry name" value="HTH_MARR_2"/>
    <property type="match status" value="1"/>
</dbReference>
<gene>
    <name evidence="3" type="ORF">FHD67_07395</name>
</gene>
<dbReference type="InterPro" id="IPR000835">
    <property type="entry name" value="HTH_MarR-typ"/>
</dbReference>
<evidence type="ECO:0000259" key="2">
    <source>
        <dbReference type="PROSITE" id="PS50995"/>
    </source>
</evidence>
<dbReference type="AlphaFoldDB" id="A0A5C4R805"/>
<reference evidence="3 4" key="1">
    <citation type="submission" date="2019-06" db="EMBL/GenBank/DDBJ databases">
        <authorList>
            <person name="Li J."/>
        </authorList>
    </citation>
    <scope>NUCLEOTIDE SEQUENCE [LARGE SCALE GENOMIC DNA]</scope>
    <source>
        <strain evidence="3 4">CGMCC 1.8012</strain>
    </source>
</reference>
<comment type="caution">
    <text evidence="3">The sequence shown here is derived from an EMBL/GenBank/DDBJ whole genome shotgun (WGS) entry which is preliminary data.</text>
</comment>
<proteinExistence type="predicted"/>
<feature type="region of interest" description="Disordered" evidence="1">
    <location>
        <begin position="159"/>
        <end position="193"/>
    </location>
</feature>
<dbReference type="RefSeq" id="WP_139598329.1">
    <property type="nucleotide sequence ID" value="NZ_VDDC01000012.1"/>
</dbReference>
<dbReference type="SMART" id="SM00347">
    <property type="entry name" value="HTH_MARR"/>
    <property type="match status" value="1"/>
</dbReference>
<accession>A0A5C4R805</accession>
<dbReference type="GO" id="GO:0003700">
    <property type="term" value="F:DNA-binding transcription factor activity"/>
    <property type="evidence" value="ECO:0007669"/>
    <property type="project" value="InterPro"/>
</dbReference>
<dbReference type="EMBL" id="VDDC01000012">
    <property type="protein sequence ID" value="TNH39811.1"/>
    <property type="molecule type" value="Genomic_DNA"/>
</dbReference>
<dbReference type="InterPro" id="IPR036388">
    <property type="entry name" value="WH-like_DNA-bd_sf"/>
</dbReference>
<dbReference type="Gene3D" id="1.10.10.10">
    <property type="entry name" value="Winged helix-like DNA-binding domain superfamily/Winged helix DNA-binding domain"/>
    <property type="match status" value="1"/>
</dbReference>
<dbReference type="Proteomes" id="UP000304880">
    <property type="component" value="Unassembled WGS sequence"/>
</dbReference>
<dbReference type="InterPro" id="IPR036390">
    <property type="entry name" value="WH_DNA-bd_sf"/>
</dbReference>
<evidence type="ECO:0000313" key="3">
    <source>
        <dbReference type="EMBL" id="TNH39811.1"/>
    </source>
</evidence>
<evidence type="ECO:0000313" key="4">
    <source>
        <dbReference type="Proteomes" id="UP000304880"/>
    </source>
</evidence>
<dbReference type="PANTHER" id="PTHR33164:SF57">
    <property type="entry name" value="MARR-FAMILY TRANSCRIPTIONAL REGULATOR"/>
    <property type="match status" value="1"/>
</dbReference>
<dbReference type="SUPFAM" id="SSF46785">
    <property type="entry name" value="Winged helix' DNA-binding domain"/>
    <property type="match status" value="1"/>
</dbReference>
<feature type="domain" description="HTH marR-type" evidence="2">
    <location>
        <begin position="15"/>
        <end position="150"/>
    </location>
</feature>
<evidence type="ECO:0000256" key="1">
    <source>
        <dbReference type="SAM" id="MobiDB-lite"/>
    </source>
</evidence>
<dbReference type="InterPro" id="IPR039422">
    <property type="entry name" value="MarR/SlyA-like"/>
</dbReference>
<protein>
    <submittedName>
        <fullName evidence="3">Winged helix-turn-helix transcriptional regulator</fullName>
    </submittedName>
</protein>
<dbReference type="Pfam" id="PF12802">
    <property type="entry name" value="MarR_2"/>
    <property type="match status" value="1"/>
</dbReference>
<keyword evidence="4" id="KW-1185">Reference proteome</keyword>
<name>A0A5C4R805_9RHOB</name>
<dbReference type="GO" id="GO:0006950">
    <property type="term" value="P:response to stress"/>
    <property type="evidence" value="ECO:0007669"/>
    <property type="project" value="TreeGrafter"/>
</dbReference>
<organism evidence="3 4">
    <name type="scientific">Paracoccus haeundaensis</name>
    <dbReference type="NCBI Taxonomy" id="225362"/>
    <lineage>
        <taxon>Bacteria</taxon>
        <taxon>Pseudomonadati</taxon>
        <taxon>Pseudomonadota</taxon>
        <taxon>Alphaproteobacteria</taxon>
        <taxon>Rhodobacterales</taxon>
        <taxon>Paracoccaceae</taxon>
        <taxon>Paracoccus</taxon>
    </lineage>
</organism>